<evidence type="ECO:0008006" key="4">
    <source>
        <dbReference type="Google" id="ProtNLM"/>
    </source>
</evidence>
<dbReference type="AlphaFoldDB" id="A0A182N6F2"/>
<evidence type="ECO:0000313" key="3">
    <source>
        <dbReference type="Proteomes" id="UP000075884"/>
    </source>
</evidence>
<keyword evidence="3" id="KW-1185">Reference proteome</keyword>
<name>A0A182N6F2_9DIPT</name>
<keyword evidence="1" id="KW-0732">Signal</keyword>
<feature type="chain" id="PRO_5008129497" description="41 kDa family salivary secreted protein" evidence="1">
    <location>
        <begin position="24"/>
        <end position="392"/>
    </location>
</feature>
<evidence type="ECO:0000256" key="1">
    <source>
        <dbReference type="SAM" id="SignalP"/>
    </source>
</evidence>
<dbReference type="EnsemblMetazoa" id="ADIR003224-RA">
    <property type="protein sequence ID" value="ADIR003224-PA"/>
    <property type="gene ID" value="ADIR003224"/>
</dbReference>
<evidence type="ECO:0000313" key="2">
    <source>
        <dbReference type="EnsemblMetazoa" id="ADIR003224-PA"/>
    </source>
</evidence>
<feature type="signal peptide" evidence="1">
    <location>
        <begin position="1"/>
        <end position="23"/>
    </location>
</feature>
<dbReference type="Proteomes" id="UP000075884">
    <property type="component" value="Unassembled WGS sequence"/>
</dbReference>
<accession>A0A182N6F2</accession>
<proteinExistence type="predicted"/>
<sequence>MLKFSRAALILSTFAVVAPQLECIPWFFYFPRSPQTSRNNSSTSANTSSPSQQSNVTVALGNSINTVTGLNDYGTNVDGVTVNIVRRRRRRDIWNLSSLLGPNAPNGSYIAINNQVFPLPDNLSNVSLNVSSIPDPQPFLNSSFIPSIPQNYSNAFQTLVTGFETLPLDTLDNIVQLLSNGYQHTFGRLFLEQGFARLNQMLANGSVIVQNGLDNLAEQVGQGFEKIIARFNESTSSVQRCVGDNLNPTNVVRSILNKGYTCVNRKWQELVELAGNIGQDIVAADNGASQFLANLTACSGTNVSKSISGAQLTTSLRNALRRRCYVRSIVSFPQPLLFLPVSLAIDGARLYASINGLEADIAACAGEQAVAIAIEVAQIGTTIVLCQVVPAL</sequence>
<organism evidence="2 3">
    <name type="scientific">Anopheles dirus</name>
    <dbReference type="NCBI Taxonomy" id="7168"/>
    <lineage>
        <taxon>Eukaryota</taxon>
        <taxon>Metazoa</taxon>
        <taxon>Ecdysozoa</taxon>
        <taxon>Arthropoda</taxon>
        <taxon>Hexapoda</taxon>
        <taxon>Insecta</taxon>
        <taxon>Pterygota</taxon>
        <taxon>Neoptera</taxon>
        <taxon>Endopterygota</taxon>
        <taxon>Diptera</taxon>
        <taxon>Nematocera</taxon>
        <taxon>Culicoidea</taxon>
        <taxon>Culicidae</taxon>
        <taxon>Anophelinae</taxon>
        <taxon>Anopheles</taxon>
    </lineage>
</organism>
<protein>
    <recommendedName>
        <fullName evidence="4">41 kDa family salivary secreted protein</fullName>
    </recommendedName>
</protein>
<dbReference type="VEuPathDB" id="VectorBase:ADIR003224"/>
<reference evidence="2" key="2">
    <citation type="submission" date="2020-05" db="UniProtKB">
        <authorList>
            <consortium name="EnsemblMetazoa"/>
        </authorList>
    </citation>
    <scope>IDENTIFICATION</scope>
    <source>
        <strain evidence="2">WRAIR2</strain>
    </source>
</reference>
<reference evidence="3" key="1">
    <citation type="submission" date="2013-03" db="EMBL/GenBank/DDBJ databases">
        <title>The Genome Sequence of Anopheles dirus WRAIR2.</title>
        <authorList>
            <consortium name="The Broad Institute Genomics Platform"/>
            <person name="Neafsey D.E."/>
            <person name="Walton C."/>
            <person name="Walker B."/>
            <person name="Young S.K."/>
            <person name="Zeng Q."/>
            <person name="Gargeya S."/>
            <person name="Fitzgerald M."/>
            <person name="Haas B."/>
            <person name="Abouelleil A."/>
            <person name="Allen A.W."/>
            <person name="Alvarado L."/>
            <person name="Arachchi H.M."/>
            <person name="Berlin A.M."/>
            <person name="Chapman S.B."/>
            <person name="Gainer-Dewar J."/>
            <person name="Goldberg J."/>
            <person name="Griggs A."/>
            <person name="Gujja S."/>
            <person name="Hansen M."/>
            <person name="Howarth C."/>
            <person name="Imamovic A."/>
            <person name="Ireland A."/>
            <person name="Larimer J."/>
            <person name="McCowan C."/>
            <person name="Murphy C."/>
            <person name="Pearson M."/>
            <person name="Poon T.W."/>
            <person name="Priest M."/>
            <person name="Roberts A."/>
            <person name="Saif S."/>
            <person name="Shea T."/>
            <person name="Sisk P."/>
            <person name="Sykes S."/>
            <person name="Wortman J."/>
            <person name="Nusbaum C."/>
            <person name="Birren B."/>
        </authorList>
    </citation>
    <scope>NUCLEOTIDE SEQUENCE [LARGE SCALE GENOMIC DNA]</scope>
    <source>
        <strain evidence="3">WRAIR2</strain>
    </source>
</reference>